<feature type="compositionally biased region" description="Acidic residues" evidence="1">
    <location>
        <begin position="424"/>
        <end position="440"/>
    </location>
</feature>
<evidence type="ECO:0000313" key="4">
    <source>
        <dbReference type="Proteomes" id="UP000595140"/>
    </source>
</evidence>
<dbReference type="OrthoDB" id="2012664at2759"/>
<dbReference type="AlphaFoldDB" id="A0A484NIG3"/>
<dbReference type="Pfam" id="PF05699">
    <property type="entry name" value="Dimer_Tnp_hAT"/>
    <property type="match status" value="1"/>
</dbReference>
<dbReference type="GO" id="GO:0046983">
    <property type="term" value="F:protein dimerization activity"/>
    <property type="evidence" value="ECO:0007669"/>
    <property type="project" value="InterPro"/>
</dbReference>
<dbReference type="SUPFAM" id="SSF53098">
    <property type="entry name" value="Ribonuclease H-like"/>
    <property type="match status" value="1"/>
</dbReference>
<dbReference type="PANTHER" id="PTHR32166:SF74">
    <property type="entry name" value="OS05G0256350 PROTEIN"/>
    <property type="match status" value="1"/>
</dbReference>
<accession>A0A484NIG3</accession>
<feature type="region of interest" description="Disordered" evidence="1">
    <location>
        <begin position="27"/>
        <end position="46"/>
    </location>
</feature>
<reference evidence="3 4" key="1">
    <citation type="submission" date="2018-04" db="EMBL/GenBank/DDBJ databases">
        <authorList>
            <person name="Vogel A."/>
        </authorList>
    </citation>
    <scope>NUCLEOTIDE SEQUENCE [LARGE SCALE GENOMIC DNA]</scope>
</reference>
<feature type="domain" description="HAT C-terminal dimerisation" evidence="2">
    <location>
        <begin position="268"/>
        <end position="334"/>
    </location>
</feature>
<dbReference type="InterPro" id="IPR008906">
    <property type="entry name" value="HATC_C_dom"/>
</dbReference>
<dbReference type="PANTHER" id="PTHR32166">
    <property type="entry name" value="OSJNBA0013A04.12 PROTEIN"/>
    <property type="match status" value="1"/>
</dbReference>
<feature type="compositionally biased region" description="Polar residues" evidence="1">
    <location>
        <begin position="398"/>
        <end position="411"/>
    </location>
</feature>
<evidence type="ECO:0000313" key="3">
    <source>
        <dbReference type="EMBL" id="VFR00883.1"/>
    </source>
</evidence>
<dbReference type="EMBL" id="OOIL02006718">
    <property type="protein sequence ID" value="VFR00883.1"/>
    <property type="molecule type" value="Genomic_DNA"/>
</dbReference>
<feature type="compositionally biased region" description="Acidic residues" evidence="1">
    <location>
        <begin position="32"/>
        <end position="41"/>
    </location>
</feature>
<protein>
    <recommendedName>
        <fullName evidence="2">HAT C-terminal dimerisation domain-containing protein</fullName>
    </recommendedName>
</protein>
<gene>
    <name evidence="3" type="ORF">CCAM_LOCUS42658</name>
</gene>
<evidence type="ECO:0000256" key="1">
    <source>
        <dbReference type="SAM" id="MobiDB-lite"/>
    </source>
</evidence>
<name>A0A484NIG3_9ASTE</name>
<proteinExistence type="predicted"/>
<sequence>MAEKKKTRENIVLDQEVQRQRFREEALMSYGDESEDDDETVDLAKSKKPKLNKKGPMDMFVSHTRQHSAKTMNKQKDLNEEALKELRSRACSAIERWMCDAAIPFNAVNYESFQEMIDAIGKHGPGMKAPSFHEVSTPLLKVLRLVDGETKPPMGYIYDAMKRAKESITKSFGGHEERYERFFDIIDHRWGIQLNHPLHAAGHVLNPDYFYSDPLMEKNEKLMDGFYKCLDTLVPDISMQDTITNDLILYRKAEGTLGFNVAKQQRNTKPAVEWWRAYGGSVPVLQDFAIKVLSLTCSASGCERNWSFFEHVHSKKRNRLDQARLNDLVFVKYNRALMRRHKMRDVIDPIILTTIDDCNEWLLGEECSEETINEIPVRDVSRASGAEEPIYYTRRQGKNGSSASTDATPQTHSKRPLNTRQLIDEDDDDVEDEDYGEECELVGASSTPDDDALVLSEEEWEDYD</sequence>
<dbReference type="InterPro" id="IPR012337">
    <property type="entry name" value="RNaseH-like_sf"/>
</dbReference>
<evidence type="ECO:0000259" key="2">
    <source>
        <dbReference type="Pfam" id="PF05699"/>
    </source>
</evidence>
<feature type="compositionally biased region" description="Acidic residues" evidence="1">
    <location>
        <begin position="448"/>
        <end position="464"/>
    </location>
</feature>
<organism evidence="3 4">
    <name type="scientific">Cuscuta campestris</name>
    <dbReference type="NCBI Taxonomy" id="132261"/>
    <lineage>
        <taxon>Eukaryota</taxon>
        <taxon>Viridiplantae</taxon>
        <taxon>Streptophyta</taxon>
        <taxon>Embryophyta</taxon>
        <taxon>Tracheophyta</taxon>
        <taxon>Spermatophyta</taxon>
        <taxon>Magnoliopsida</taxon>
        <taxon>eudicotyledons</taxon>
        <taxon>Gunneridae</taxon>
        <taxon>Pentapetalae</taxon>
        <taxon>asterids</taxon>
        <taxon>lamiids</taxon>
        <taxon>Solanales</taxon>
        <taxon>Convolvulaceae</taxon>
        <taxon>Cuscuteae</taxon>
        <taxon>Cuscuta</taxon>
        <taxon>Cuscuta subgen. Grammica</taxon>
        <taxon>Cuscuta sect. Cleistogrammica</taxon>
    </lineage>
</organism>
<dbReference type="Proteomes" id="UP000595140">
    <property type="component" value="Unassembled WGS sequence"/>
</dbReference>
<keyword evidence="4" id="KW-1185">Reference proteome</keyword>
<feature type="region of interest" description="Disordered" evidence="1">
    <location>
        <begin position="389"/>
        <end position="464"/>
    </location>
</feature>